<dbReference type="GO" id="GO:0005886">
    <property type="term" value="C:plasma membrane"/>
    <property type="evidence" value="ECO:0007669"/>
    <property type="project" value="UniProtKB-SubCell"/>
</dbReference>
<evidence type="ECO:0000256" key="8">
    <source>
        <dbReference type="RuleBase" id="RU000688"/>
    </source>
</evidence>
<evidence type="ECO:0000256" key="3">
    <source>
        <dbReference type="ARBA" id="ARBA00022989"/>
    </source>
</evidence>
<feature type="transmembrane region" description="Helical" evidence="9">
    <location>
        <begin position="93"/>
        <end position="111"/>
    </location>
</feature>
<dbReference type="AlphaFoldDB" id="A0A803JAF9"/>
<evidence type="ECO:0000256" key="1">
    <source>
        <dbReference type="ARBA" id="ARBA00004141"/>
    </source>
</evidence>
<proteinExistence type="inferred from homology"/>
<feature type="transmembrane region" description="Helical" evidence="9">
    <location>
        <begin position="172"/>
        <end position="190"/>
    </location>
</feature>
<keyword evidence="5 9" id="KW-0472">Membrane</keyword>
<feature type="transmembrane region" description="Helical" evidence="9">
    <location>
        <begin position="229"/>
        <end position="253"/>
    </location>
</feature>
<evidence type="ECO:0000256" key="7">
    <source>
        <dbReference type="ARBA" id="ARBA00023224"/>
    </source>
</evidence>
<dbReference type="FunFam" id="1.20.1070.10:FF:000003">
    <property type="entry name" value="Olfactory receptor"/>
    <property type="match status" value="1"/>
</dbReference>
<evidence type="ECO:0000313" key="11">
    <source>
        <dbReference type="Ensembl" id="ENSXETP00000104856"/>
    </source>
</evidence>
<sequence>QTTFHLQYYHDLSSCKLLFLLINIFFCVIEAYMAGWNNTHFQEFILLGLTDNPKLQIILFVLFFLFYIVTLLGNIGIIVAVRLDSRLHKPMYFFLNNLSFLDLCFSTTITPKTLVTFLSETKTISYYECALQMYFFAASATIECFLLGVMAYDRYVAICKPLLYSVIMSKRLCVQLVLASYILGYLNATLHTICTFRLPFCKTNKIDHFYCDVPPLLKLSCTKTTMNEILMFIFGGFAETSSLTTIMVSYSYIISTILRIRSSDGRKKAFSTCASHLCLTATLSLFYSTIVFMYLRPPSSYAMNQDRIASVFYTIIIPMLNPLIYSLRNKEVGRALMKIFLEDVEDM</sequence>
<keyword evidence="6 8" id="KW-0675">Receptor</keyword>
<dbReference type="InterPro" id="IPR017452">
    <property type="entry name" value="GPCR_Rhodpsn_7TM"/>
</dbReference>
<feature type="transmembrane region" description="Helical" evidence="9">
    <location>
        <begin position="17"/>
        <end position="35"/>
    </location>
</feature>
<dbReference type="PROSITE" id="PS50262">
    <property type="entry name" value="G_PROTEIN_RECEP_F1_2"/>
    <property type="match status" value="1"/>
</dbReference>
<dbReference type="PRINTS" id="PR00245">
    <property type="entry name" value="OLFACTORYR"/>
</dbReference>
<keyword evidence="9" id="KW-0716">Sensory transduction</keyword>
<evidence type="ECO:0000256" key="9">
    <source>
        <dbReference type="RuleBase" id="RU363047"/>
    </source>
</evidence>
<keyword evidence="2 8" id="KW-0812">Transmembrane</keyword>
<dbReference type="Pfam" id="PF13853">
    <property type="entry name" value="7tm_4"/>
    <property type="match status" value="1"/>
</dbReference>
<evidence type="ECO:0000256" key="5">
    <source>
        <dbReference type="ARBA" id="ARBA00023136"/>
    </source>
</evidence>
<evidence type="ECO:0000256" key="6">
    <source>
        <dbReference type="ARBA" id="ARBA00023170"/>
    </source>
</evidence>
<evidence type="ECO:0000259" key="10">
    <source>
        <dbReference type="PROSITE" id="PS50262"/>
    </source>
</evidence>
<dbReference type="PROSITE" id="PS00237">
    <property type="entry name" value="G_PROTEIN_RECEP_F1_1"/>
    <property type="match status" value="1"/>
</dbReference>
<reference evidence="11" key="1">
    <citation type="journal article" date="2010" name="Science">
        <title>The genome of the Western clawed frog Xenopus tropicalis.</title>
        <authorList>
            <person name="Hellsten U."/>
            <person name="Harland R.M."/>
            <person name="Gilchrist M.J."/>
            <person name="Hendrix D."/>
            <person name="Jurka J."/>
            <person name="Kapitonov V."/>
            <person name="Ovcharenko I."/>
            <person name="Putnam N.H."/>
            <person name="Shu S."/>
            <person name="Taher L."/>
            <person name="Blitz I.L."/>
            <person name="Blumberg B."/>
            <person name="Dichmann D.S."/>
            <person name="Dubchak I."/>
            <person name="Amaya E."/>
            <person name="Detter J.C."/>
            <person name="Fletcher R."/>
            <person name="Gerhard D.S."/>
            <person name="Goodstein D."/>
            <person name="Graves T."/>
            <person name="Grigoriev I.V."/>
            <person name="Grimwood J."/>
            <person name="Kawashima T."/>
            <person name="Lindquist E."/>
            <person name="Lucas S.M."/>
            <person name="Mead P.E."/>
            <person name="Mitros T."/>
            <person name="Ogino H."/>
            <person name="Ohta Y."/>
            <person name="Poliakov A.V."/>
            <person name="Pollet N."/>
            <person name="Robert J."/>
            <person name="Salamov A."/>
            <person name="Sater A.K."/>
            <person name="Schmutz J."/>
            <person name="Terry A."/>
            <person name="Vize P.D."/>
            <person name="Warren W.C."/>
            <person name="Wells D."/>
            <person name="Wills A."/>
            <person name="Wilson R.K."/>
            <person name="Zimmerman L.B."/>
            <person name="Zorn A.M."/>
            <person name="Grainger R."/>
            <person name="Grammer T."/>
            <person name="Khokha M.K."/>
            <person name="Richardson P.M."/>
            <person name="Rokhsar D.S."/>
        </authorList>
    </citation>
    <scope>NUCLEOTIDE SEQUENCE [LARGE SCALE GENOMIC DNA]</scope>
    <source>
        <strain evidence="11">Nigerian</strain>
    </source>
</reference>
<organism evidence="11">
    <name type="scientific">Xenopus tropicalis</name>
    <name type="common">Western clawed frog</name>
    <name type="synonym">Silurana tropicalis</name>
    <dbReference type="NCBI Taxonomy" id="8364"/>
    <lineage>
        <taxon>Eukaryota</taxon>
        <taxon>Metazoa</taxon>
        <taxon>Chordata</taxon>
        <taxon>Craniata</taxon>
        <taxon>Vertebrata</taxon>
        <taxon>Euteleostomi</taxon>
        <taxon>Amphibia</taxon>
        <taxon>Batrachia</taxon>
        <taxon>Anura</taxon>
        <taxon>Pipoidea</taxon>
        <taxon>Pipidae</taxon>
        <taxon>Xenopodinae</taxon>
        <taxon>Xenopus</taxon>
        <taxon>Silurana</taxon>
    </lineage>
</organism>
<comment type="similarity">
    <text evidence="8">Belongs to the G-protein coupled receptor 1 family.</text>
</comment>
<keyword evidence="9" id="KW-1003">Cell membrane</keyword>
<feature type="transmembrane region" description="Helical" evidence="9">
    <location>
        <begin position="55"/>
        <end position="81"/>
    </location>
</feature>
<feature type="domain" description="G-protein coupled receptors family 1 profile" evidence="10">
    <location>
        <begin position="73"/>
        <end position="325"/>
    </location>
</feature>
<evidence type="ECO:0000256" key="4">
    <source>
        <dbReference type="ARBA" id="ARBA00023040"/>
    </source>
</evidence>
<keyword evidence="9" id="KW-0552">Olfaction</keyword>
<dbReference type="Gene3D" id="1.20.1070.10">
    <property type="entry name" value="Rhodopsin 7-helix transmembrane proteins"/>
    <property type="match status" value="1"/>
</dbReference>
<accession>A0A803JAF9</accession>
<keyword evidence="3 9" id="KW-1133">Transmembrane helix</keyword>
<evidence type="ECO:0000256" key="2">
    <source>
        <dbReference type="ARBA" id="ARBA00022692"/>
    </source>
</evidence>
<name>A0A803JAF9_XENTR</name>
<dbReference type="GO" id="GO:0004930">
    <property type="term" value="F:G protein-coupled receptor activity"/>
    <property type="evidence" value="ECO:0007669"/>
    <property type="project" value="UniProtKB-KW"/>
</dbReference>
<reference evidence="11" key="2">
    <citation type="submission" date="2021-03" db="UniProtKB">
        <authorList>
            <consortium name="Ensembl"/>
        </authorList>
    </citation>
    <scope>IDENTIFICATION</scope>
</reference>
<dbReference type="GO" id="GO:0004984">
    <property type="term" value="F:olfactory receptor activity"/>
    <property type="evidence" value="ECO:0007669"/>
    <property type="project" value="InterPro"/>
</dbReference>
<comment type="subcellular location">
    <subcellularLocation>
        <location evidence="9">Cell membrane</location>
        <topology evidence="9">Multi-pass membrane protein</topology>
    </subcellularLocation>
    <subcellularLocation>
        <location evidence="1">Membrane</location>
        <topology evidence="1">Multi-pass membrane protein</topology>
    </subcellularLocation>
</comment>
<dbReference type="PANTHER" id="PTHR48018">
    <property type="entry name" value="OLFACTORY RECEPTOR"/>
    <property type="match status" value="1"/>
</dbReference>
<dbReference type="SUPFAM" id="SSF81321">
    <property type="entry name" value="Family A G protein-coupled receptor-like"/>
    <property type="match status" value="1"/>
</dbReference>
<keyword evidence="7 8" id="KW-0807">Transducer</keyword>
<dbReference type="CDD" id="cd15943">
    <property type="entry name" value="7tmA_OR5AP2-like"/>
    <property type="match status" value="1"/>
</dbReference>
<keyword evidence="4 8" id="KW-0297">G-protein coupled receptor</keyword>
<dbReference type="InterPro" id="IPR000276">
    <property type="entry name" value="GPCR_Rhodpsn"/>
</dbReference>
<feature type="transmembrane region" description="Helical" evidence="9">
    <location>
        <begin position="131"/>
        <end position="152"/>
    </location>
</feature>
<feature type="transmembrane region" description="Helical" evidence="9">
    <location>
        <begin position="307"/>
        <end position="327"/>
    </location>
</feature>
<dbReference type="InterPro" id="IPR000725">
    <property type="entry name" value="Olfact_rcpt"/>
</dbReference>
<feature type="transmembrane region" description="Helical" evidence="9">
    <location>
        <begin position="274"/>
        <end position="295"/>
    </location>
</feature>
<dbReference type="GeneTree" id="ENSGT01140000282552"/>
<dbReference type="InParanoid" id="A0A803JAF9"/>
<dbReference type="FunCoup" id="A0A803JAF9">
    <property type="interactions" value="180"/>
</dbReference>
<protein>
    <recommendedName>
        <fullName evidence="9">Olfactory receptor</fullName>
    </recommendedName>
</protein>
<dbReference type="PRINTS" id="PR00237">
    <property type="entry name" value="GPCRRHODOPSN"/>
</dbReference>
<dbReference type="Ensembl" id="ENSXETT00000116725">
    <property type="protein sequence ID" value="ENSXETP00000104856"/>
    <property type="gene ID" value="ENSXETG00000007274"/>
</dbReference>